<proteinExistence type="predicted"/>
<feature type="transmembrane region" description="Helical" evidence="1">
    <location>
        <begin position="27"/>
        <end position="48"/>
    </location>
</feature>
<evidence type="ECO:0000256" key="1">
    <source>
        <dbReference type="SAM" id="Phobius"/>
    </source>
</evidence>
<evidence type="ECO:0000313" key="3">
    <source>
        <dbReference type="Proteomes" id="UP001249020"/>
    </source>
</evidence>
<keyword evidence="1" id="KW-1133">Transmembrane helix</keyword>
<keyword evidence="3" id="KW-1185">Reference proteome</keyword>
<dbReference type="AlphaFoldDB" id="A0AAW8QV50"/>
<dbReference type="Proteomes" id="UP001249020">
    <property type="component" value="Unassembled WGS sequence"/>
</dbReference>
<gene>
    <name evidence="2" type="ORF">RM544_00320</name>
</gene>
<comment type="caution">
    <text evidence="2">The sequence shown here is derived from an EMBL/GenBank/DDBJ whole genome shotgun (WGS) entry which is preliminary data.</text>
</comment>
<keyword evidence="1" id="KW-0472">Membrane</keyword>
<reference evidence="2 3" key="1">
    <citation type="submission" date="2023-09" db="EMBL/GenBank/DDBJ databases">
        <authorList>
            <person name="Rey-Velasco X."/>
        </authorList>
    </citation>
    <scope>NUCLEOTIDE SEQUENCE [LARGE SCALE GENOMIC DNA]</scope>
    <source>
        <strain evidence="2 3">W409</strain>
    </source>
</reference>
<organism evidence="2 3">
    <name type="scientific">Brumicola blandensis</name>
    <dbReference type="NCBI Taxonomy" id="3075611"/>
    <lineage>
        <taxon>Bacteria</taxon>
        <taxon>Pseudomonadati</taxon>
        <taxon>Pseudomonadota</taxon>
        <taxon>Gammaproteobacteria</taxon>
        <taxon>Alteromonadales</taxon>
        <taxon>Alteromonadaceae</taxon>
        <taxon>Brumicola</taxon>
    </lineage>
</organism>
<dbReference type="Pfam" id="PF14316">
    <property type="entry name" value="DUF4381"/>
    <property type="match status" value="1"/>
</dbReference>
<accession>A0AAW8QV50</accession>
<sequence>MNPLDQALENLADISVGNEVSYWPLAWGWWVLIIVACMTLIAASYATIKYRQKRRVKRKALLTLRAIPLTETSALEEIHHVLRAACIHYFPNKNLSAMHGQAWLQFLFSQHDLNDTQKNTLRLLTESLYQADVNIDPESASNAVNEWLNKALPPRSQDV</sequence>
<dbReference type="RefSeq" id="WP_311359792.1">
    <property type="nucleotide sequence ID" value="NZ_JAVRIE010000001.1"/>
</dbReference>
<protein>
    <submittedName>
        <fullName evidence="2">DUF4381 domain-containing protein</fullName>
    </submittedName>
</protein>
<dbReference type="EMBL" id="JAVRIE010000001">
    <property type="protein sequence ID" value="MDT0580976.1"/>
    <property type="molecule type" value="Genomic_DNA"/>
</dbReference>
<keyword evidence="1" id="KW-0812">Transmembrane</keyword>
<dbReference type="InterPro" id="IPR025489">
    <property type="entry name" value="DUF4381"/>
</dbReference>
<evidence type="ECO:0000313" key="2">
    <source>
        <dbReference type="EMBL" id="MDT0580976.1"/>
    </source>
</evidence>
<name>A0AAW8QV50_9ALTE</name>